<evidence type="ECO:0000313" key="2">
    <source>
        <dbReference type="Proteomes" id="UP001604277"/>
    </source>
</evidence>
<dbReference type="Proteomes" id="UP001604277">
    <property type="component" value="Unassembled WGS sequence"/>
</dbReference>
<sequence length="118" mass="13124">MRLCKAVKRLNQIDMNRVRMKGLDPIGYGQGLGNTVSAQVLMVDATVISNLWWITVKYLAPGSMQFYLLSHAQASCTYTNVIQNEASFTYHKYPAPTDFQWTKASIKPGSTAAVYLAS</sequence>
<protein>
    <submittedName>
        <fullName evidence="1">Uncharacterized protein</fullName>
    </submittedName>
</protein>
<accession>A0ABD1SR83</accession>
<reference evidence="2" key="1">
    <citation type="submission" date="2024-07" db="EMBL/GenBank/DDBJ databases">
        <title>Two chromosome-level genome assemblies of Korean endemic species Abeliophyllum distichum and Forsythia ovata (Oleaceae).</title>
        <authorList>
            <person name="Jang H."/>
        </authorList>
    </citation>
    <scope>NUCLEOTIDE SEQUENCE [LARGE SCALE GENOMIC DNA]</scope>
</reference>
<proteinExistence type="predicted"/>
<gene>
    <name evidence="1" type="ORF">Fot_36086</name>
</gene>
<dbReference type="EMBL" id="JBFOLJ010000010">
    <property type="protein sequence ID" value="KAL2502238.1"/>
    <property type="molecule type" value="Genomic_DNA"/>
</dbReference>
<evidence type="ECO:0000313" key="1">
    <source>
        <dbReference type="EMBL" id="KAL2502238.1"/>
    </source>
</evidence>
<keyword evidence="2" id="KW-1185">Reference proteome</keyword>
<comment type="caution">
    <text evidence="1">The sequence shown here is derived from an EMBL/GenBank/DDBJ whole genome shotgun (WGS) entry which is preliminary data.</text>
</comment>
<organism evidence="1 2">
    <name type="scientific">Forsythia ovata</name>
    <dbReference type="NCBI Taxonomy" id="205694"/>
    <lineage>
        <taxon>Eukaryota</taxon>
        <taxon>Viridiplantae</taxon>
        <taxon>Streptophyta</taxon>
        <taxon>Embryophyta</taxon>
        <taxon>Tracheophyta</taxon>
        <taxon>Spermatophyta</taxon>
        <taxon>Magnoliopsida</taxon>
        <taxon>eudicotyledons</taxon>
        <taxon>Gunneridae</taxon>
        <taxon>Pentapetalae</taxon>
        <taxon>asterids</taxon>
        <taxon>lamiids</taxon>
        <taxon>Lamiales</taxon>
        <taxon>Oleaceae</taxon>
        <taxon>Forsythieae</taxon>
        <taxon>Forsythia</taxon>
    </lineage>
</organism>
<dbReference type="AlphaFoldDB" id="A0ABD1SR83"/>
<name>A0ABD1SR83_9LAMI</name>